<dbReference type="SUPFAM" id="SSF81301">
    <property type="entry name" value="Nucleotidyltransferase"/>
    <property type="match status" value="1"/>
</dbReference>
<gene>
    <name evidence="3" type="ORF">CEURO_LOCUS2183</name>
</gene>
<name>A0A9P0YKU4_CUSEU</name>
<sequence>MCIFAHPLFLFVVVFLVLINTFFELNLNPLKRWSVFSFLLSDQILNPPARRQQIFMDLASGKMIGIGSAREEDGLYTFDEGTQLNKQALKMNGNGLLDVTLRKVLCTINPSKEDWSKRFQGINELQTIVQTIQSLRGATVEAYGSFVSDHFTKWGDLDLCIELGGNASATTKMEKQKLLRDVLKALRSRGGYHSFKLIRNARVPILMFHGKHNICFDLSISNWVGQMKSKLMYWINLIDGRFRDMVLLVKEWAKAHNINDSKCGTLNSYSLSLLVIFHFQTCVPPILPPLKEIYPGNISDDLKGVRFIAEKNIEEICAFNINRFMHNWSRVHNQSSLSGLFISFLAKFCDLSSRATKQGINPYTGRWEDIKVNMRWLPNNYPLIIEDPFEQPVNAARSVNSKQLRRITETFQETYNLLLSPNQDPSLLVSSFVGPQVSSFLGASHTGSHSNYSISLQPQFEYRWQNGQLGNLMCAYGQVYGATQGRVQPVIQPSLVGRFEGQATSVNPRPAKAPCVQNPQFNRQNADRISGF</sequence>
<dbReference type="Gene3D" id="3.30.460.10">
    <property type="entry name" value="Beta Polymerase, domain 2"/>
    <property type="match status" value="1"/>
</dbReference>
<dbReference type="InterPro" id="IPR054708">
    <property type="entry name" value="MTPAP-like_central"/>
</dbReference>
<reference evidence="3" key="1">
    <citation type="submission" date="2022-07" db="EMBL/GenBank/DDBJ databases">
        <authorList>
            <person name="Macas J."/>
            <person name="Novak P."/>
            <person name="Neumann P."/>
        </authorList>
    </citation>
    <scope>NUCLEOTIDE SEQUENCE</scope>
</reference>
<dbReference type="EMBL" id="CAMAPE010000005">
    <property type="protein sequence ID" value="CAH9065229.1"/>
    <property type="molecule type" value="Genomic_DNA"/>
</dbReference>
<keyword evidence="4" id="KW-1185">Reference proteome</keyword>
<dbReference type="PANTHER" id="PTHR12271">
    <property type="entry name" value="POLY A POLYMERASE CID PAP -RELATED"/>
    <property type="match status" value="1"/>
</dbReference>
<dbReference type="Gene3D" id="1.10.1410.10">
    <property type="match status" value="1"/>
</dbReference>
<evidence type="ECO:0000259" key="2">
    <source>
        <dbReference type="Pfam" id="PF22600"/>
    </source>
</evidence>
<evidence type="ECO:0000256" key="1">
    <source>
        <dbReference type="SAM" id="MobiDB-lite"/>
    </source>
</evidence>
<organism evidence="3 4">
    <name type="scientific">Cuscuta europaea</name>
    <name type="common">European dodder</name>
    <dbReference type="NCBI Taxonomy" id="41803"/>
    <lineage>
        <taxon>Eukaryota</taxon>
        <taxon>Viridiplantae</taxon>
        <taxon>Streptophyta</taxon>
        <taxon>Embryophyta</taxon>
        <taxon>Tracheophyta</taxon>
        <taxon>Spermatophyta</taxon>
        <taxon>Magnoliopsida</taxon>
        <taxon>eudicotyledons</taxon>
        <taxon>Gunneridae</taxon>
        <taxon>Pentapetalae</taxon>
        <taxon>asterids</taxon>
        <taxon>lamiids</taxon>
        <taxon>Solanales</taxon>
        <taxon>Convolvulaceae</taxon>
        <taxon>Cuscuteae</taxon>
        <taxon>Cuscuta</taxon>
        <taxon>Cuscuta subgen. Cuscuta</taxon>
    </lineage>
</organism>
<dbReference type="CDD" id="cd05402">
    <property type="entry name" value="NT_PAP_TUTase"/>
    <property type="match status" value="1"/>
</dbReference>
<proteinExistence type="predicted"/>
<dbReference type="Pfam" id="PF22600">
    <property type="entry name" value="MTPAP-like_central"/>
    <property type="match status" value="1"/>
</dbReference>
<evidence type="ECO:0000313" key="4">
    <source>
        <dbReference type="Proteomes" id="UP001152484"/>
    </source>
</evidence>
<evidence type="ECO:0000313" key="3">
    <source>
        <dbReference type="EMBL" id="CAH9065229.1"/>
    </source>
</evidence>
<dbReference type="InterPro" id="IPR043519">
    <property type="entry name" value="NT_sf"/>
</dbReference>
<feature type="region of interest" description="Disordered" evidence="1">
    <location>
        <begin position="505"/>
        <end position="532"/>
    </location>
</feature>
<dbReference type="GO" id="GO:0031123">
    <property type="term" value="P:RNA 3'-end processing"/>
    <property type="evidence" value="ECO:0007669"/>
    <property type="project" value="TreeGrafter"/>
</dbReference>
<dbReference type="SUPFAM" id="SSF81631">
    <property type="entry name" value="PAP/OAS1 substrate-binding domain"/>
    <property type="match status" value="1"/>
</dbReference>
<protein>
    <recommendedName>
        <fullName evidence="2">Poly(A) RNA polymerase mitochondrial-like central palm domain-containing protein</fullName>
    </recommendedName>
</protein>
<dbReference type="PANTHER" id="PTHR12271:SF123">
    <property type="entry name" value="PROTEIN HESO1"/>
    <property type="match status" value="1"/>
</dbReference>
<comment type="caution">
    <text evidence="3">The sequence shown here is derived from an EMBL/GenBank/DDBJ whole genome shotgun (WGS) entry which is preliminary data.</text>
</comment>
<dbReference type="GO" id="GO:0050265">
    <property type="term" value="F:RNA uridylyltransferase activity"/>
    <property type="evidence" value="ECO:0007669"/>
    <property type="project" value="TreeGrafter"/>
</dbReference>
<feature type="domain" description="Poly(A) RNA polymerase mitochondrial-like central palm" evidence="2">
    <location>
        <begin position="98"/>
        <end position="233"/>
    </location>
</feature>
<accession>A0A9P0YKU4</accession>
<dbReference type="OrthoDB" id="2274644at2759"/>
<dbReference type="AlphaFoldDB" id="A0A9P0YKU4"/>
<dbReference type="Proteomes" id="UP001152484">
    <property type="component" value="Unassembled WGS sequence"/>
</dbReference>